<gene>
    <name evidence="1" type="ORF">CEURO_LOCUS19865</name>
</gene>
<dbReference type="OrthoDB" id="1318828at2759"/>
<keyword evidence="2" id="KW-1185">Reference proteome</keyword>
<organism evidence="1 2">
    <name type="scientific">Cuscuta europaea</name>
    <name type="common">European dodder</name>
    <dbReference type="NCBI Taxonomy" id="41803"/>
    <lineage>
        <taxon>Eukaryota</taxon>
        <taxon>Viridiplantae</taxon>
        <taxon>Streptophyta</taxon>
        <taxon>Embryophyta</taxon>
        <taxon>Tracheophyta</taxon>
        <taxon>Spermatophyta</taxon>
        <taxon>Magnoliopsida</taxon>
        <taxon>eudicotyledons</taxon>
        <taxon>Gunneridae</taxon>
        <taxon>Pentapetalae</taxon>
        <taxon>asterids</taxon>
        <taxon>lamiids</taxon>
        <taxon>Solanales</taxon>
        <taxon>Convolvulaceae</taxon>
        <taxon>Cuscuteae</taxon>
        <taxon>Cuscuta</taxon>
        <taxon>Cuscuta subgen. Cuscuta</taxon>
    </lineage>
</organism>
<proteinExistence type="predicted"/>
<comment type="caution">
    <text evidence="1">The sequence shown here is derived from an EMBL/GenBank/DDBJ whole genome shotgun (WGS) entry which is preliminary data.</text>
</comment>
<name>A0A9P1EL10_CUSEU</name>
<protein>
    <submittedName>
        <fullName evidence="1">Uncharacterized protein</fullName>
    </submittedName>
</protein>
<reference evidence="1" key="1">
    <citation type="submission" date="2022-07" db="EMBL/GenBank/DDBJ databases">
        <authorList>
            <person name="Macas J."/>
            <person name="Novak P."/>
            <person name="Neumann P."/>
        </authorList>
    </citation>
    <scope>NUCLEOTIDE SEQUENCE</scope>
</reference>
<sequence>MSSSTASVNGPRRQISERGKEIIYQLLAARRRIQQLTTYINNLRMIYNMSDEHKTAMYQAEQERHNVIDQEQRMEVILVNQFDLSDAIIRDNIALQSLVPEYFSY</sequence>
<dbReference type="EMBL" id="CAMAPE010000060">
    <property type="protein sequence ID" value="CAH9113068.1"/>
    <property type="molecule type" value="Genomic_DNA"/>
</dbReference>
<evidence type="ECO:0000313" key="2">
    <source>
        <dbReference type="Proteomes" id="UP001152484"/>
    </source>
</evidence>
<accession>A0A9P1EL10</accession>
<dbReference type="Proteomes" id="UP001152484">
    <property type="component" value="Unassembled WGS sequence"/>
</dbReference>
<dbReference type="AlphaFoldDB" id="A0A9P1EL10"/>
<evidence type="ECO:0000313" key="1">
    <source>
        <dbReference type="EMBL" id="CAH9113068.1"/>
    </source>
</evidence>